<comment type="caution">
    <text evidence="1">The sequence shown here is derived from an EMBL/GenBank/DDBJ whole genome shotgun (WGS) entry which is preliminary data.</text>
</comment>
<proteinExistence type="predicted"/>
<feature type="non-terminal residue" evidence="1">
    <location>
        <position position="49"/>
    </location>
</feature>
<name>A0ACA9SLS3_9GLOM</name>
<protein>
    <submittedName>
        <fullName evidence="1">15086_t:CDS:1</fullName>
    </submittedName>
</protein>
<evidence type="ECO:0000313" key="2">
    <source>
        <dbReference type="Proteomes" id="UP000789920"/>
    </source>
</evidence>
<dbReference type="EMBL" id="CAJVQC010138567">
    <property type="protein sequence ID" value="CAG8843493.1"/>
    <property type="molecule type" value="Genomic_DNA"/>
</dbReference>
<evidence type="ECO:0000313" key="1">
    <source>
        <dbReference type="EMBL" id="CAG8843493.1"/>
    </source>
</evidence>
<keyword evidence="2" id="KW-1185">Reference proteome</keyword>
<sequence>ASKDIDNRSETSENSRKEVHIEKRKRYTADKLVENFINLNTETLSSSQE</sequence>
<accession>A0ACA9SLS3</accession>
<gene>
    <name evidence="1" type="ORF">RPERSI_LOCUS32789</name>
</gene>
<reference evidence="1" key="1">
    <citation type="submission" date="2021-06" db="EMBL/GenBank/DDBJ databases">
        <authorList>
            <person name="Kallberg Y."/>
            <person name="Tangrot J."/>
            <person name="Rosling A."/>
        </authorList>
    </citation>
    <scope>NUCLEOTIDE SEQUENCE</scope>
    <source>
        <strain evidence="1">MA461A</strain>
    </source>
</reference>
<feature type="non-terminal residue" evidence="1">
    <location>
        <position position="1"/>
    </location>
</feature>
<organism evidence="1 2">
    <name type="scientific">Racocetra persica</name>
    <dbReference type="NCBI Taxonomy" id="160502"/>
    <lineage>
        <taxon>Eukaryota</taxon>
        <taxon>Fungi</taxon>
        <taxon>Fungi incertae sedis</taxon>
        <taxon>Mucoromycota</taxon>
        <taxon>Glomeromycotina</taxon>
        <taxon>Glomeromycetes</taxon>
        <taxon>Diversisporales</taxon>
        <taxon>Gigasporaceae</taxon>
        <taxon>Racocetra</taxon>
    </lineage>
</organism>
<dbReference type="Proteomes" id="UP000789920">
    <property type="component" value="Unassembled WGS sequence"/>
</dbReference>